<dbReference type="Proteomes" id="UP001314205">
    <property type="component" value="Unassembled WGS sequence"/>
</dbReference>
<evidence type="ECO:0008006" key="9">
    <source>
        <dbReference type="Google" id="ProtNLM"/>
    </source>
</evidence>
<organism evidence="7 8">
    <name type="scientific">Parnassius mnemosyne</name>
    <name type="common">clouded apollo</name>
    <dbReference type="NCBI Taxonomy" id="213953"/>
    <lineage>
        <taxon>Eukaryota</taxon>
        <taxon>Metazoa</taxon>
        <taxon>Ecdysozoa</taxon>
        <taxon>Arthropoda</taxon>
        <taxon>Hexapoda</taxon>
        <taxon>Insecta</taxon>
        <taxon>Pterygota</taxon>
        <taxon>Neoptera</taxon>
        <taxon>Endopterygota</taxon>
        <taxon>Lepidoptera</taxon>
        <taxon>Glossata</taxon>
        <taxon>Ditrysia</taxon>
        <taxon>Papilionoidea</taxon>
        <taxon>Papilionidae</taxon>
        <taxon>Parnassiinae</taxon>
        <taxon>Parnassini</taxon>
        <taxon>Parnassius</taxon>
        <taxon>Driopa</taxon>
    </lineage>
</organism>
<evidence type="ECO:0000313" key="8">
    <source>
        <dbReference type="Proteomes" id="UP001314205"/>
    </source>
</evidence>
<proteinExistence type="predicted"/>
<dbReference type="GO" id="GO:0005634">
    <property type="term" value="C:nucleus"/>
    <property type="evidence" value="ECO:0007669"/>
    <property type="project" value="UniProtKB-SubCell"/>
</dbReference>
<keyword evidence="3" id="KW-0863">Zinc-finger</keyword>
<comment type="subcellular location">
    <subcellularLocation>
        <location evidence="1">Nucleus</location>
    </subcellularLocation>
</comment>
<evidence type="ECO:0000256" key="5">
    <source>
        <dbReference type="ARBA" id="ARBA00023242"/>
    </source>
</evidence>
<evidence type="ECO:0000256" key="6">
    <source>
        <dbReference type="SAM" id="MobiDB-lite"/>
    </source>
</evidence>
<keyword evidence="5" id="KW-0539">Nucleus</keyword>
<comment type="caution">
    <text evidence="7">The sequence shown here is derived from an EMBL/GenBank/DDBJ whole genome shotgun (WGS) entry which is preliminary data.</text>
</comment>
<accession>A0AAV1LKZ2</accession>
<evidence type="ECO:0000256" key="1">
    <source>
        <dbReference type="ARBA" id="ARBA00004123"/>
    </source>
</evidence>
<evidence type="ECO:0000256" key="2">
    <source>
        <dbReference type="ARBA" id="ARBA00022723"/>
    </source>
</evidence>
<evidence type="ECO:0000256" key="4">
    <source>
        <dbReference type="ARBA" id="ARBA00022833"/>
    </source>
</evidence>
<dbReference type="InterPro" id="IPR012337">
    <property type="entry name" value="RNaseH-like_sf"/>
</dbReference>
<evidence type="ECO:0000256" key="3">
    <source>
        <dbReference type="ARBA" id="ARBA00022771"/>
    </source>
</evidence>
<keyword evidence="8" id="KW-1185">Reference proteome</keyword>
<gene>
    <name evidence="7" type="ORF">PARMNEM_LOCUS14469</name>
</gene>
<dbReference type="PANTHER" id="PTHR46481">
    <property type="entry name" value="ZINC FINGER BED DOMAIN-CONTAINING PROTEIN 4"/>
    <property type="match status" value="1"/>
</dbReference>
<evidence type="ECO:0000313" key="7">
    <source>
        <dbReference type="EMBL" id="CAK1594904.1"/>
    </source>
</evidence>
<protein>
    <recommendedName>
        <fullName evidence="9">Transposase</fullName>
    </recommendedName>
</protein>
<dbReference type="GO" id="GO:0008270">
    <property type="term" value="F:zinc ion binding"/>
    <property type="evidence" value="ECO:0007669"/>
    <property type="project" value="UniProtKB-KW"/>
</dbReference>
<dbReference type="SUPFAM" id="SSF53098">
    <property type="entry name" value="Ribonuclease H-like"/>
    <property type="match status" value="1"/>
</dbReference>
<feature type="region of interest" description="Disordered" evidence="6">
    <location>
        <begin position="158"/>
        <end position="178"/>
    </location>
</feature>
<dbReference type="InterPro" id="IPR052035">
    <property type="entry name" value="ZnF_BED_domain_contain"/>
</dbReference>
<feature type="compositionally biased region" description="Acidic residues" evidence="6">
    <location>
        <begin position="164"/>
        <end position="178"/>
    </location>
</feature>
<reference evidence="7 8" key="1">
    <citation type="submission" date="2023-11" db="EMBL/GenBank/DDBJ databases">
        <authorList>
            <person name="Hedman E."/>
            <person name="Englund M."/>
            <person name="Stromberg M."/>
            <person name="Nyberg Akerstrom W."/>
            <person name="Nylinder S."/>
            <person name="Jareborg N."/>
            <person name="Kallberg Y."/>
            <person name="Kronander E."/>
        </authorList>
    </citation>
    <scope>NUCLEOTIDE SEQUENCE [LARGE SCALE GENOMIC DNA]</scope>
</reference>
<sequence length="242" mass="28073">MVFPKRSTLRRKVKERFEELQLHLKKRLQQFSSKMSFTIDGWTSVAGRSYYGVTIHYIDNEWKYRSVVLDFIPSRGRHTGEDIATIFHECLLEYDIIDKIQGVTVDNATANTKFMHELDKQLPHIDSDNQHFRCFAHILNLGVQDLLKTLALHCESDNKGQEQQYEDNEDETEEDEEYAPNIADSRTAITKLRSISSKIKRSEILKRKFQSACEAAGVLSNLNAILDYPTRWNSTYDMIGFG</sequence>
<dbReference type="PANTHER" id="PTHR46481:SF10">
    <property type="entry name" value="ZINC FINGER BED DOMAIN-CONTAINING PROTEIN 39"/>
    <property type="match status" value="1"/>
</dbReference>
<name>A0AAV1LKZ2_9NEOP</name>
<keyword evidence="4" id="KW-0862">Zinc</keyword>
<keyword evidence="2" id="KW-0479">Metal-binding</keyword>
<dbReference type="AlphaFoldDB" id="A0AAV1LKZ2"/>
<dbReference type="EMBL" id="CAVLGL010000091">
    <property type="protein sequence ID" value="CAK1594904.1"/>
    <property type="molecule type" value="Genomic_DNA"/>
</dbReference>